<name>A0A8T3AW56_DENNO</name>
<reference evidence="1" key="1">
    <citation type="journal article" date="2022" name="Front. Genet.">
        <title>Chromosome-Scale Assembly of the Dendrobium nobile Genome Provides Insights Into the Molecular Mechanism of the Biosynthesis of the Medicinal Active Ingredient of Dendrobium.</title>
        <authorList>
            <person name="Xu Q."/>
            <person name="Niu S.-C."/>
            <person name="Li K.-L."/>
            <person name="Zheng P.-J."/>
            <person name="Zhang X.-J."/>
            <person name="Jia Y."/>
            <person name="Liu Y."/>
            <person name="Niu Y.-X."/>
            <person name="Yu L.-H."/>
            <person name="Chen D.-F."/>
            <person name="Zhang G.-Q."/>
        </authorList>
    </citation>
    <scope>NUCLEOTIDE SEQUENCE</scope>
    <source>
        <tissue evidence="1">Leaf</tissue>
    </source>
</reference>
<gene>
    <name evidence="1" type="ORF">KFK09_018553</name>
</gene>
<proteinExistence type="predicted"/>
<protein>
    <submittedName>
        <fullName evidence="1">Uncharacterized protein</fullName>
    </submittedName>
</protein>
<evidence type="ECO:0000313" key="1">
    <source>
        <dbReference type="EMBL" id="KAI0500341.1"/>
    </source>
</evidence>
<sequence>MQTSLSKSSSHEIVSHHLQSLDVIGRYLNIINLFGRELMWWLPLSSLEHSNLMIQMGIFYLKLGMLKFKGIINNP</sequence>
<accession>A0A8T3AW56</accession>
<dbReference type="EMBL" id="JAGYWB010000013">
    <property type="protein sequence ID" value="KAI0500341.1"/>
    <property type="molecule type" value="Genomic_DNA"/>
</dbReference>
<comment type="caution">
    <text evidence="1">The sequence shown here is derived from an EMBL/GenBank/DDBJ whole genome shotgun (WGS) entry which is preliminary data.</text>
</comment>
<dbReference type="Proteomes" id="UP000829196">
    <property type="component" value="Unassembled WGS sequence"/>
</dbReference>
<evidence type="ECO:0000313" key="2">
    <source>
        <dbReference type="Proteomes" id="UP000829196"/>
    </source>
</evidence>
<keyword evidence="2" id="KW-1185">Reference proteome</keyword>
<organism evidence="1 2">
    <name type="scientific">Dendrobium nobile</name>
    <name type="common">Orchid</name>
    <dbReference type="NCBI Taxonomy" id="94219"/>
    <lineage>
        <taxon>Eukaryota</taxon>
        <taxon>Viridiplantae</taxon>
        <taxon>Streptophyta</taxon>
        <taxon>Embryophyta</taxon>
        <taxon>Tracheophyta</taxon>
        <taxon>Spermatophyta</taxon>
        <taxon>Magnoliopsida</taxon>
        <taxon>Liliopsida</taxon>
        <taxon>Asparagales</taxon>
        <taxon>Orchidaceae</taxon>
        <taxon>Epidendroideae</taxon>
        <taxon>Malaxideae</taxon>
        <taxon>Dendrobiinae</taxon>
        <taxon>Dendrobium</taxon>
    </lineage>
</organism>
<dbReference type="AlphaFoldDB" id="A0A8T3AW56"/>